<dbReference type="Pfam" id="PF12953">
    <property type="entry name" value="DUF3842"/>
    <property type="match status" value="1"/>
</dbReference>
<organism evidence="1 2">
    <name type="scientific">Pseudoflavonifractor intestinihominis</name>
    <dbReference type="NCBI Taxonomy" id="3133171"/>
    <lineage>
        <taxon>Bacteria</taxon>
        <taxon>Bacillati</taxon>
        <taxon>Bacillota</taxon>
        <taxon>Clostridia</taxon>
        <taxon>Eubacteriales</taxon>
        <taxon>Oscillospiraceae</taxon>
        <taxon>Pseudoflavonifractor</taxon>
    </lineage>
</organism>
<accession>A0ABV1E9C3</accession>
<gene>
    <name evidence="1" type="ORF">WMO64_08315</name>
</gene>
<protein>
    <submittedName>
        <fullName evidence="1">DUF3842 family protein</fullName>
    </submittedName>
</protein>
<dbReference type="InterPro" id="IPR024208">
    <property type="entry name" value="DUF3842"/>
</dbReference>
<dbReference type="EMBL" id="JBBMFK010000011">
    <property type="protein sequence ID" value="MEQ2443474.1"/>
    <property type="molecule type" value="Genomic_DNA"/>
</dbReference>
<reference evidence="1 2" key="1">
    <citation type="submission" date="2024-03" db="EMBL/GenBank/DDBJ databases">
        <title>Human intestinal bacterial collection.</title>
        <authorList>
            <person name="Pauvert C."/>
            <person name="Hitch T.C.A."/>
            <person name="Clavel T."/>
        </authorList>
    </citation>
    <scope>NUCLEOTIDE SEQUENCE [LARGE SCALE GENOMIC DNA]</scope>
    <source>
        <strain evidence="1 2">CLA-AP-H29</strain>
    </source>
</reference>
<dbReference type="Proteomes" id="UP001464378">
    <property type="component" value="Unassembled WGS sequence"/>
</dbReference>
<proteinExistence type="predicted"/>
<evidence type="ECO:0000313" key="1">
    <source>
        <dbReference type="EMBL" id="MEQ2443474.1"/>
    </source>
</evidence>
<name>A0ABV1E9C3_9FIRM</name>
<comment type="caution">
    <text evidence="1">The sequence shown here is derived from an EMBL/GenBank/DDBJ whole genome shotgun (WGS) entry which is preliminary data.</text>
</comment>
<sequence>MRREDIIVAVVDGLGGGIGKSLVEKLKKSWPWLHVRALGTNSGATARMLKAGADDGATGENAIVVNAGKAQMILGVVTVLAANGLLGEITPAMALAIGESEAVKILVPMERCHIRVAAEPGTVTQCLDRAMELVGEELDRLTRE</sequence>
<dbReference type="RefSeq" id="WP_294517735.1">
    <property type="nucleotide sequence ID" value="NZ_JBBMFK010000011.1"/>
</dbReference>
<keyword evidence="2" id="KW-1185">Reference proteome</keyword>
<evidence type="ECO:0000313" key="2">
    <source>
        <dbReference type="Proteomes" id="UP001464378"/>
    </source>
</evidence>